<evidence type="ECO:0000256" key="6">
    <source>
        <dbReference type="SAM" id="MobiDB-lite"/>
    </source>
</evidence>
<keyword evidence="9" id="KW-1185">Reference proteome</keyword>
<reference evidence="8" key="1">
    <citation type="submission" date="2021-01" db="EMBL/GenBank/DDBJ databases">
        <authorList>
            <consortium name="Genoscope - CEA"/>
            <person name="William W."/>
        </authorList>
    </citation>
    <scope>NUCLEOTIDE SEQUENCE</scope>
</reference>
<evidence type="ECO:0000256" key="5">
    <source>
        <dbReference type="ARBA" id="ARBA00022840"/>
    </source>
</evidence>
<accession>A0A8S1PTK7</accession>
<dbReference type="Pfam" id="PF00069">
    <property type="entry name" value="Pkinase"/>
    <property type="match status" value="1"/>
</dbReference>
<dbReference type="InterPro" id="IPR000719">
    <property type="entry name" value="Prot_kinase_dom"/>
</dbReference>
<dbReference type="Proteomes" id="UP000692954">
    <property type="component" value="Unassembled WGS sequence"/>
</dbReference>
<dbReference type="EMBL" id="CAJJDN010000085">
    <property type="protein sequence ID" value="CAD8105928.1"/>
    <property type="molecule type" value="Genomic_DNA"/>
</dbReference>
<gene>
    <name evidence="8" type="ORF">PSON_ATCC_30995.1.T0850184</name>
</gene>
<evidence type="ECO:0000256" key="4">
    <source>
        <dbReference type="ARBA" id="ARBA00022777"/>
    </source>
</evidence>
<dbReference type="AlphaFoldDB" id="A0A8S1PTK7"/>
<dbReference type="GO" id="GO:0004674">
    <property type="term" value="F:protein serine/threonine kinase activity"/>
    <property type="evidence" value="ECO:0007669"/>
    <property type="project" value="UniProtKB-KW"/>
</dbReference>
<sequence length="349" mass="41729">MILQFKCERLHYILNTHYIVTVYKDKMTIGNKSHQKYEYKFTLENVIHFYVDCLRIQAFGIEYKGMIKFFKANYKDLEQMRNLCRNLICFDNIVELYKQIDLSDPSRIQDQISLQLCSMKLVSQQQLLREVPIVRQLNYHGVISYRECFQYKSQYYIVTEFVGGITLHKFIIQNPKLSHLQCRAIILQLLKAVKYLHDHYVIHVTIDVYHIIYKSDFIKIIDFSQAQQTNIIDDQDIKNCSRVLYYLYTGKEYNEKDKEQNLQTMQNAQTPKLAQEIILSMMYETNLSVSQILEHPYFSFSLDPEERKRRFQKFQRIQRSTSEMDDSEAVSQSIPEMLTNKSKSLRQLM</sequence>
<organism evidence="8 9">
    <name type="scientific">Paramecium sonneborni</name>
    <dbReference type="NCBI Taxonomy" id="65129"/>
    <lineage>
        <taxon>Eukaryota</taxon>
        <taxon>Sar</taxon>
        <taxon>Alveolata</taxon>
        <taxon>Ciliophora</taxon>
        <taxon>Intramacronucleata</taxon>
        <taxon>Oligohymenophorea</taxon>
        <taxon>Peniculida</taxon>
        <taxon>Parameciidae</taxon>
        <taxon>Paramecium</taxon>
    </lineage>
</organism>
<keyword evidence="1" id="KW-0723">Serine/threonine-protein kinase</keyword>
<dbReference type="OrthoDB" id="294560at2759"/>
<evidence type="ECO:0000313" key="8">
    <source>
        <dbReference type="EMBL" id="CAD8105928.1"/>
    </source>
</evidence>
<keyword evidence="2" id="KW-0808">Transferase</keyword>
<dbReference type="PANTHER" id="PTHR24345">
    <property type="entry name" value="SERINE/THREONINE-PROTEIN KINASE PLK"/>
    <property type="match status" value="1"/>
</dbReference>
<evidence type="ECO:0000256" key="1">
    <source>
        <dbReference type="ARBA" id="ARBA00022527"/>
    </source>
</evidence>
<dbReference type="GO" id="GO:0005634">
    <property type="term" value="C:nucleus"/>
    <property type="evidence" value="ECO:0007669"/>
    <property type="project" value="TreeGrafter"/>
</dbReference>
<keyword evidence="5" id="KW-0067">ATP-binding</keyword>
<feature type="region of interest" description="Disordered" evidence="6">
    <location>
        <begin position="317"/>
        <end position="336"/>
    </location>
</feature>
<evidence type="ECO:0000313" key="9">
    <source>
        <dbReference type="Proteomes" id="UP000692954"/>
    </source>
</evidence>
<dbReference type="PANTHER" id="PTHR24345:SF0">
    <property type="entry name" value="CELL CYCLE SERINE_THREONINE-PROTEIN KINASE CDC5_MSD2"/>
    <property type="match status" value="1"/>
</dbReference>
<keyword evidence="3" id="KW-0547">Nucleotide-binding</keyword>
<feature type="domain" description="Protein kinase" evidence="7">
    <location>
        <begin position="48"/>
        <end position="349"/>
    </location>
</feature>
<proteinExistence type="predicted"/>
<name>A0A8S1PTK7_9CILI</name>
<dbReference type="SMART" id="SM00220">
    <property type="entry name" value="S_TKc"/>
    <property type="match status" value="1"/>
</dbReference>
<evidence type="ECO:0000259" key="7">
    <source>
        <dbReference type="PROSITE" id="PS50011"/>
    </source>
</evidence>
<dbReference type="PROSITE" id="PS50011">
    <property type="entry name" value="PROTEIN_KINASE_DOM"/>
    <property type="match status" value="1"/>
</dbReference>
<evidence type="ECO:0000256" key="3">
    <source>
        <dbReference type="ARBA" id="ARBA00022741"/>
    </source>
</evidence>
<keyword evidence="4" id="KW-0418">Kinase</keyword>
<dbReference type="GO" id="GO:0005524">
    <property type="term" value="F:ATP binding"/>
    <property type="evidence" value="ECO:0007669"/>
    <property type="project" value="UniProtKB-KW"/>
</dbReference>
<evidence type="ECO:0000256" key="2">
    <source>
        <dbReference type="ARBA" id="ARBA00022679"/>
    </source>
</evidence>
<comment type="caution">
    <text evidence="8">The sequence shown here is derived from an EMBL/GenBank/DDBJ whole genome shotgun (WGS) entry which is preliminary data.</text>
</comment>
<protein>
    <recommendedName>
        <fullName evidence="7">Protein kinase domain-containing protein</fullName>
    </recommendedName>
</protein>